<name>A0A6B8VVG3_9CORY</name>
<dbReference type="GO" id="GO:0019391">
    <property type="term" value="P:glucuronoside catabolic process"/>
    <property type="evidence" value="ECO:0007669"/>
    <property type="project" value="TreeGrafter"/>
</dbReference>
<dbReference type="InterPro" id="IPR023230">
    <property type="entry name" value="Glyco_hydro_2_CS"/>
</dbReference>
<dbReference type="PANTHER" id="PTHR10066:SF67">
    <property type="entry name" value="BETA-GLUCURONIDASE"/>
    <property type="match status" value="1"/>
</dbReference>
<dbReference type="FunFam" id="3.20.20.80:FF:000080">
    <property type="entry name" value="Beta-glucuronidase UidA"/>
    <property type="match status" value="1"/>
</dbReference>
<dbReference type="Gene3D" id="3.20.20.80">
    <property type="entry name" value="Glycosidases"/>
    <property type="match status" value="1"/>
</dbReference>
<dbReference type="InterPro" id="IPR017853">
    <property type="entry name" value="GH"/>
</dbReference>
<feature type="domain" description="Glycoside hydrolase family 2 immunoglobulin-like beta-sandwich" evidence="7">
    <location>
        <begin position="182"/>
        <end position="280"/>
    </location>
</feature>
<evidence type="ECO:0000256" key="5">
    <source>
        <dbReference type="ARBA" id="ARBA00023295"/>
    </source>
</evidence>
<dbReference type="InterPro" id="IPR008979">
    <property type="entry name" value="Galactose-bd-like_sf"/>
</dbReference>
<dbReference type="InterPro" id="IPR006103">
    <property type="entry name" value="Glyco_hydro_2_cat"/>
</dbReference>
<dbReference type="KEGG" id="cok:COCCU_11105"/>
<dbReference type="Pfam" id="PF02837">
    <property type="entry name" value="Glyco_hydro_2_N"/>
    <property type="match status" value="1"/>
</dbReference>
<dbReference type="InterPro" id="IPR036156">
    <property type="entry name" value="Beta-gal/glucu_dom_sf"/>
</dbReference>
<keyword evidence="11" id="KW-1185">Reference proteome</keyword>
<evidence type="ECO:0000256" key="4">
    <source>
        <dbReference type="ARBA" id="ARBA00022801"/>
    </source>
</evidence>
<dbReference type="InterPro" id="IPR006102">
    <property type="entry name" value="Ig-like_GH2"/>
</dbReference>
<organism evidence="10 11">
    <name type="scientific">Corynebacterium occultum</name>
    <dbReference type="NCBI Taxonomy" id="2675219"/>
    <lineage>
        <taxon>Bacteria</taxon>
        <taxon>Bacillati</taxon>
        <taxon>Actinomycetota</taxon>
        <taxon>Actinomycetes</taxon>
        <taxon>Mycobacteriales</taxon>
        <taxon>Corynebacteriaceae</taxon>
        <taxon>Corynebacterium</taxon>
    </lineage>
</organism>
<dbReference type="SUPFAM" id="SSF51445">
    <property type="entry name" value="(Trans)glycosidases"/>
    <property type="match status" value="1"/>
</dbReference>
<dbReference type="EC" id="3.2.1.31" evidence="2"/>
<dbReference type="InterPro" id="IPR006104">
    <property type="entry name" value="Glyco_hydro_2_N"/>
</dbReference>
<dbReference type="InterPro" id="IPR023232">
    <property type="entry name" value="Glyco_hydro_2_AS"/>
</dbReference>
<dbReference type="AlphaFoldDB" id="A0A6B8VVG3"/>
<comment type="similarity">
    <text evidence="1 6">Belongs to the glycosyl hydrolase 2 family.</text>
</comment>
<dbReference type="PROSITE" id="PS00608">
    <property type="entry name" value="GLYCOSYL_HYDROL_F2_2"/>
    <property type="match status" value="1"/>
</dbReference>
<dbReference type="SUPFAM" id="SSF49303">
    <property type="entry name" value="beta-Galactosidase/glucuronidase domain"/>
    <property type="match status" value="1"/>
</dbReference>
<dbReference type="InterPro" id="IPR006101">
    <property type="entry name" value="Glyco_hydro_2"/>
</dbReference>
<evidence type="ECO:0000256" key="6">
    <source>
        <dbReference type="RuleBase" id="RU361154"/>
    </source>
</evidence>
<dbReference type="Pfam" id="PF00703">
    <property type="entry name" value="Glyco_hydro_2"/>
    <property type="match status" value="1"/>
</dbReference>
<gene>
    <name evidence="10" type="primary">uidA</name>
    <name evidence="10" type="ORF">COCCU_11105</name>
</gene>
<keyword evidence="4 6" id="KW-0378">Hydrolase</keyword>
<dbReference type="Proteomes" id="UP000424462">
    <property type="component" value="Chromosome"/>
</dbReference>
<keyword evidence="5 6" id="KW-0326">Glycosidase</keyword>
<dbReference type="Gene3D" id="2.60.120.260">
    <property type="entry name" value="Galactose-binding domain-like"/>
    <property type="match status" value="1"/>
</dbReference>
<sequence length="612" mass="68578">MLSVRESTTREVRVLDGLWRLYVPSPAEDALALQQGALPGTREVPVPASLNDLFADPAVRDHVGRYWYQRSALVPHSWAGERVILRFGSVTQSAAVFIDDELVTEFKGGYMPFEVDVTEQVSPGASFRLSVAVDNRLDNTSIPPGELGVNAAGKPSQEYKHDFYNYAGIHRSVYLYTRPHKFIEDVTVSTDIEGGTGVVNWSVEVKCTDDQACGRQDLEVTVLDEAGNLVAEGGSENQGSLRIADATFWTPGVGGMYQLRLRLLQDGEVRDEYIQPFGIRTVEVREGKFLINGREFYFTGFGMHEDHETIGKGHSNAHMVQDFELLSWIGANSLRTSHYPYAEEFMDYCDRHGIVVIDETPAVGLNWGITGGIIGGSTGGTYEEGHVDAGTAAQHRLEIERLIARDKNHPCVVLWSIANEPDTAVPEARDYFEPLVELTRELDPTRPVGYVNVMFAPYDRCTISDLFDVLMLNRYWGWYVNSGDLESAEINWTAELEGWTQKYPAKPIIITEYGADTVAGLHSIFDQPFTEDYQVAYLEMNSRVFDKFDSVIGEQMWNFADFQTKTGYARVDGNKKGAFTRDRRPKAAARYLRGRWHSLAPAAYGRRDSHSA</sequence>
<evidence type="ECO:0000256" key="2">
    <source>
        <dbReference type="ARBA" id="ARBA00012761"/>
    </source>
</evidence>
<evidence type="ECO:0000256" key="1">
    <source>
        <dbReference type="ARBA" id="ARBA00007401"/>
    </source>
</evidence>
<feature type="domain" description="Glycosyl hydrolases family 2 sugar binding" evidence="9">
    <location>
        <begin position="15"/>
        <end position="179"/>
    </location>
</feature>
<dbReference type="GO" id="GO:0005975">
    <property type="term" value="P:carbohydrate metabolic process"/>
    <property type="evidence" value="ECO:0007669"/>
    <property type="project" value="InterPro"/>
</dbReference>
<evidence type="ECO:0000256" key="3">
    <source>
        <dbReference type="ARBA" id="ARBA00016205"/>
    </source>
</evidence>
<dbReference type="SUPFAM" id="SSF49785">
    <property type="entry name" value="Galactose-binding domain-like"/>
    <property type="match status" value="1"/>
</dbReference>
<evidence type="ECO:0000259" key="8">
    <source>
        <dbReference type="Pfam" id="PF02836"/>
    </source>
</evidence>
<reference evidence="10 11" key="1">
    <citation type="submission" date="2019-11" db="EMBL/GenBank/DDBJ databases">
        <title>Complete genome sequence of Corynebacterium kalinowskii 1959, a novel Corynebacterium species isolated from soil of a small paddock in Vilsendorf, Germany.</title>
        <authorList>
            <person name="Schaffert L."/>
            <person name="Ruwe M."/>
            <person name="Milse J."/>
            <person name="Hanuschka K."/>
            <person name="Ortseifen V."/>
            <person name="Droste J."/>
            <person name="Brandt D."/>
            <person name="Schlueter L."/>
            <person name="Kutter Y."/>
            <person name="Vinke S."/>
            <person name="Viehoefer P."/>
            <person name="Jacob L."/>
            <person name="Luebke N.-C."/>
            <person name="Schulte-Berndt E."/>
            <person name="Hain C."/>
            <person name="Linder M."/>
            <person name="Schmidt P."/>
            <person name="Wollenschlaeger L."/>
            <person name="Luttermann T."/>
            <person name="Thieme E."/>
            <person name="Hassa J."/>
            <person name="Haak M."/>
            <person name="Wittchen M."/>
            <person name="Mentz A."/>
            <person name="Persicke M."/>
            <person name="Busche T."/>
            <person name="Ruckert C."/>
        </authorList>
    </citation>
    <scope>NUCLEOTIDE SEQUENCE [LARGE SCALE GENOMIC DNA]</scope>
    <source>
        <strain evidence="10 11">2039</strain>
    </source>
</reference>
<protein>
    <recommendedName>
        <fullName evidence="3">Beta-glucuronidase</fullName>
        <ecNumber evidence="2">3.2.1.31</ecNumber>
    </recommendedName>
</protein>
<dbReference type="Gene3D" id="2.60.40.10">
    <property type="entry name" value="Immunoglobulins"/>
    <property type="match status" value="1"/>
</dbReference>
<dbReference type="PANTHER" id="PTHR10066">
    <property type="entry name" value="BETA-GLUCURONIDASE"/>
    <property type="match status" value="1"/>
</dbReference>
<dbReference type="NCBIfam" id="NF007538">
    <property type="entry name" value="PRK10150.1"/>
    <property type="match status" value="1"/>
</dbReference>
<dbReference type="PRINTS" id="PR00132">
    <property type="entry name" value="GLHYDRLASE2"/>
</dbReference>
<dbReference type="InterPro" id="IPR013783">
    <property type="entry name" value="Ig-like_fold"/>
</dbReference>
<evidence type="ECO:0000313" key="10">
    <source>
        <dbReference type="EMBL" id="QGU08133.1"/>
    </source>
</evidence>
<dbReference type="GO" id="GO:0030246">
    <property type="term" value="F:carbohydrate binding"/>
    <property type="evidence" value="ECO:0007669"/>
    <property type="project" value="TreeGrafter"/>
</dbReference>
<evidence type="ECO:0000259" key="9">
    <source>
        <dbReference type="Pfam" id="PF02837"/>
    </source>
</evidence>
<dbReference type="EMBL" id="CP046455">
    <property type="protein sequence ID" value="QGU08133.1"/>
    <property type="molecule type" value="Genomic_DNA"/>
</dbReference>
<evidence type="ECO:0000259" key="7">
    <source>
        <dbReference type="Pfam" id="PF00703"/>
    </source>
</evidence>
<proteinExistence type="inferred from homology"/>
<accession>A0A6B8VVG3</accession>
<dbReference type="GO" id="GO:0004566">
    <property type="term" value="F:beta-glucuronidase activity"/>
    <property type="evidence" value="ECO:0007669"/>
    <property type="project" value="UniProtKB-EC"/>
</dbReference>
<evidence type="ECO:0000313" key="11">
    <source>
        <dbReference type="Proteomes" id="UP000424462"/>
    </source>
</evidence>
<dbReference type="Pfam" id="PF02836">
    <property type="entry name" value="Glyco_hydro_2_C"/>
    <property type="match status" value="1"/>
</dbReference>
<dbReference type="PROSITE" id="PS00719">
    <property type="entry name" value="GLYCOSYL_HYDROL_F2_1"/>
    <property type="match status" value="1"/>
</dbReference>
<feature type="domain" description="Glycoside hydrolase family 2 catalytic" evidence="8">
    <location>
        <begin position="282"/>
        <end position="598"/>
    </location>
</feature>
<dbReference type="RefSeq" id="WP_156231545.1">
    <property type="nucleotide sequence ID" value="NZ_CP046455.1"/>
</dbReference>